<dbReference type="PANTHER" id="PTHR31170">
    <property type="entry name" value="BNAC04G53230D PROTEIN"/>
    <property type="match status" value="1"/>
</dbReference>
<dbReference type="OrthoDB" id="742916at2759"/>
<accession>A0A6A1VVZ0</accession>
<dbReference type="AlphaFoldDB" id="A0A6A1VVZ0"/>
<dbReference type="Proteomes" id="UP000516437">
    <property type="component" value="Chromosome 5"/>
</dbReference>
<sequence length="503" mass="58832">MDDSSGSTEFSEQTQQLPQMRKEEQYEIHDSAITSDPYETSEVEDQPPDSEWMISIKKKLEQARQDEVDCSRGAVCIYRVPHYLREGDETAYLPQVVSLGPFHHGNERVRQMDRHKWRALHRVLERTKHDIKLYLDAVKELEDRARNCYEGSITLSSNEFVEMMVLDGCFVTELLQGVVQGFRQLGYLPNDPIFAMRGSIHAIQRDMIMLENQLPLCILNRLLELQTGERAEAGFASTLILHFLNPLIHADEPLEETDCEKPESLKPDEMTFDPLSYDGGLHCLHVFRRSLLRRGSEPEHRIWMEKWSDGNSVIKDRRSQQLVHCVTELREAGIKFKKRSTNRFWDITFKNGTLHIPKLLIHNGTKSLFLNLIAFEQCHPDCGNKITSYAVFMDNLINSQQDVAYLHYCGIIEHWLGSDAEVADLFNGLCQEVIFERRYSYLSRLSKKVNRYYNRRWHTWRATLNRKYFSSPWSFISFVAAVIFLLLSFLQTFYGAYSYYNRR</sequence>
<dbReference type="InterPro" id="IPR004158">
    <property type="entry name" value="DUF247_pln"/>
</dbReference>
<evidence type="ECO:0000256" key="2">
    <source>
        <dbReference type="SAM" id="Phobius"/>
    </source>
</evidence>
<keyword evidence="4" id="KW-1185">Reference proteome</keyword>
<protein>
    <submittedName>
        <fullName evidence="3">Uncharacterized protein</fullName>
    </submittedName>
</protein>
<feature type="transmembrane region" description="Helical" evidence="2">
    <location>
        <begin position="473"/>
        <end position="497"/>
    </location>
</feature>
<gene>
    <name evidence="3" type="ORF">CJ030_MR5G017513</name>
</gene>
<evidence type="ECO:0000313" key="4">
    <source>
        <dbReference type="Proteomes" id="UP000516437"/>
    </source>
</evidence>
<dbReference type="PANTHER" id="PTHR31170:SF25">
    <property type="entry name" value="BNAA09G04570D PROTEIN"/>
    <property type="match status" value="1"/>
</dbReference>
<organism evidence="3 4">
    <name type="scientific">Morella rubra</name>
    <name type="common">Chinese bayberry</name>
    <dbReference type="NCBI Taxonomy" id="262757"/>
    <lineage>
        <taxon>Eukaryota</taxon>
        <taxon>Viridiplantae</taxon>
        <taxon>Streptophyta</taxon>
        <taxon>Embryophyta</taxon>
        <taxon>Tracheophyta</taxon>
        <taxon>Spermatophyta</taxon>
        <taxon>Magnoliopsida</taxon>
        <taxon>eudicotyledons</taxon>
        <taxon>Gunneridae</taxon>
        <taxon>Pentapetalae</taxon>
        <taxon>rosids</taxon>
        <taxon>fabids</taxon>
        <taxon>Fagales</taxon>
        <taxon>Myricaceae</taxon>
        <taxon>Morella</taxon>
    </lineage>
</organism>
<keyword evidence="2" id="KW-0472">Membrane</keyword>
<name>A0A6A1VVZ0_9ROSI</name>
<feature type="compositionally biased region" description="Polar residues" evidence="1">
    <location>
        <begin position="1"/>
        <end position="18"/>
    </location>
</feature>
<dbReference type="EMBL" id="RXIC02000023">
    <property type="protein sequence ID" value="KAB1214770.1"/>
    <property type="molecule type" value="Genomic_DNA"/>
</dbReference>
<proteinExistence type="predicted"/>
<evidence type="ECO:0000256" key="1">
    <source>
        <dbReference type="SAM" id="MobiDB-lite"/>
    </source>
</evidence>
<evidence type="ECO:0000313" key="3">
    <source>
        <dbReference type="EMBL" id="KAB1214770.1"/>
    </source>
</evidence>
<reference evidence="3 4" key="1">
    <citation type="journal article" date="2019" name="Plant Biotechnol. J.">
        <title>The red bayberry genome and genetic basis of sex determination.</title>
        <authorList>
            <person name="Jia H.M."/>
            <person name="Jia H.J."/>
            <person name="Cai Q.L."/>
            <person name="Wang Y."/>
            <person name="Zhao H.B."/>
            <person name="Yang W.F."/>
            <person name="Wang G.Y."/>
            <person name="Li Y.H."/>
            <person name="Zhan D.L."/>
            <person name="Shen Y.T."/>
            <person name="Niu Q.F."/>
            <person name="Chang L."/>
            <person name="Qiu J."/>
            <person name="Zhao L."/>
            <person name="Xie H.B."/>
            <person name="Fu W.Y."/>
            <person name="Jin J."/>
            <person name="Li X.W."/>
            <person name="Jiao Y."/>
            <person name="Zhou C.C."/>
            <person name="Tu T."/>
            <person name="Chai C.Y."/>
            <person name="Gao J.L."/>
            <person name="Fan L.J."/>
            <person name="van de Weg E."/>
            <person name="Wang J.Y."/>
            <person name="Gao Z.S."/>
        </authorList>
    </citation>
    <scope>NUCLEOTIDE SEQUENCE [LARGE SCALE GENOMIC DNA]</scope>
    <source>
        <tissue evidence="3">Leaves</tissue>
    </source>
</reference>
<feature type="compositionally biased region" description="Basic and acidic residues" evidence="1">
    <location>
        <begin position="20"/>
        <end position="30"/>
    </location>
</feature>
<comment type="caution">
    <text evidence="3">The sequence shown here is derived from an EMBL/GenBank/DDBJ whole genome shotgun (WGS) entry which is preliminary data.</text>
</comment>
<dbReference type="Pfam" id="PF03140">
    <property type="entry name" value="DUF247"/>
    <property type="match status" value="1"/>
</dbReference>
<keyword evidence="2" id="KW-1133">Transmembrane helix</keyword>
<feature type="region of interest" description="Disordered" evidence="1">
    <location>
        <begin position="1"/>
        <end position="49"/>
    </location>
</feature>
<keyword evidence="2" id="KW-0812">Transmembrane</keyword>
<feature type="compositionally biased region" description="Acidic residues" evidence="1">
    <location>
        <begin position="39"/>
        <end position="48"/>
    </location>
</feature>